<dbReference type="EMBL" id="BMHC01000032">
    <property type="protein sequence ID" value="GGI33613.1"/>
    <property type="molecule type" value="Genomic_DNA"/>
</dbReference>
<keyword evidence="3" id="KW-1185">Reference proteome</keyword>
<evidence type="ECO:0000313" key="3">
    <source>
        <dbReference type="Proteomes" id="UP000593880"/>
    </source>
</evidence>
<organism evidence="1 4">
    <name type="scientific">Bradyrhizobium guangdongense</name>
    <dbReference type="NCBI Taxonomy" id="1325090"/>
    <lineage>
        <taxon>Bacteria</taxon>
        <taxon>Pseudomonadati</taxon>
        <taxon>Pseudomonadota</taxon>
        <taxon>Alphaproteobacteria</taxon>
        <taxon>Hyphomicrobiales</taxon>
        <taxon>Nitrobacteraceae</taxon>
        <taxon>Bradyrhizobium</taxon>
    </lineage>
</organism>
<evidence type="ECO:0000313" key="2">
    <source>
        <dbReference type="EMBL" id="QOZ64553.1"/>
    </source>
</evidence>
<dbReference type="RefSeq" id="WP_128929948.1">
    <property type="nucleotide sequence ID" value="NZ_BMHC01000032.1"/>
</dbReference>
<sequence>MGRHDRKSFRARRPNEAIIARRRKQRWFRFIDWSAIAFTIGNVQARSFTMRQSDPNIVRNVARLMVLCASLRTAAMAESCTAGIRLLPTV</sequence>
<proteinExistence type="predicted"/>
<dbReference type="Proteomes" id="UP000593880">
    <property type="component" value="Plasmid unnamed"/>
</dbReference>
<evidence type="ECO:0000313" key="4">
    <source>
        <dbReference type="Proteomes" id="UP000625079"/>
    </source>
</evidence>
<reference evidence="1" key="3">
    <citation type="submission" date="2022-12" db="EMBL/GenBank/DDBJ databases">
        <authorList>
            <person name="Sun Q."/>
            <person name="Zhou Y."/>
        </authorList>
    </citation>
    <scope>NUCLEOTIDE SEQUENCE</scope>
    <source>
        <strain evidence="1">CGMCC 1.15034</strain>
    </source>
</reference>
<reference evidence="2 3" key="2">
    <citation type="submission" date="2018-06" db="EMBL/GenBank/DDBJ databases">
        <title>Comparative genomics of rhizobia nodulating Arachis hypogaea in China.</title>
        <authorList>
            <person name="Li Y."/>
        </authorList>
    </citation>
    <scope>NUCLEOTIDE SEQUENCE [LARGE SCALE GENOMIC DNA]</scope>
    <source>
        <strain evidence="2 3">CCBAU 51658</strain>
        <plasmid evidence="2 3">unnamed</plasmid>
    </source>
</reference>
<dbReference type="GeneID" id="39480876"/>
<protein>
    <submittedName>
        <fullName evidence="1">Uncharacterized protein</fullName>
    </submittedName>
</protein>
<accession>A0A410VI49</accession>
<dbReference type="Proteomes" id="UP000625079">
    <property type="component" value="Unassembled WGS sequence"/>
</dbReference>
<name>A0A410VI49_9BRAD</name>
<keyword evidence="2" id="KW-0614">Plasmid</keyword>
<geneLocation type="plasmid" evidence="2 3">
    <name>unnamed</name>
</geneLocation>
<gene>
    <name evidence="1" type="ORF">GCM10010987_75250</name>
    <name evidence="2" type="ORF">XH86_38520</name>
</gene>
<evidence type="ECO:0000313" key="1">
    <source>
        <dbReference type="EMBL" id="GGI33613.1"/>
    </source>
</evidence>
<dbReference type="EMBL" id="CP030058">
    <property type="protein sequence ID" value="QOZ64553.1"/>
    <property type="molecule type" value="Genomic_DNA"/>
</dbReference>
<reference evidence="1" key="1">
    <citation type="journal article" date="2014" name="Int. J. Syst. Evol. Microbiol.">
        <title>Complete genome sequence of Corynebacterium casei LMG S-19264T (=DSM 44701T), isolated from a smear-ripened cheese.</title>
        <authorList>
            <consortium name="US DOE Joint Genome Institute (JGI-PGF)"/>
            <person name="Walter F."/>
            <person name="Albersmeier A."/>
            <person name="Kalinowski J."/>
            <person name="Ruckert C."/>
        </authorList>
    </citation>
    <scope>NUCLEOTIDE SEQUENCE</scope>
    <source>
        <strain evidence="1">CGMCC 1.15034</strain>
    </source>
</reference>
<dbReference type="AlphaFoldDB" id="A0A410VI49"/>
<dbReference type="OrthoDB" id="8237482at2"/>